<dbReference type="EMBL" id="UINC01011345">
    <property type="protein sequence ID" value="SVA50125.1"/>
    <property type="molecule type" value="Genomic_DNA"/>
</dbReference>
<dbReference type="GO" id="GO:0005507">
    <property type="term" value="F:copper ion binding"/>
    <property type="evidence" value="ECO:0007669"/>
    <property type="project" value="InterPro"/>
</dbReference>
<organism evidence="14">
    <name type="scientific">marine metagenome</name>
    <dbReference type="NCBI Taxonomy" id="408172"/>
    <lineage>
        <taxon>unclassified sequences</taxon>
        <taxon>metagenomes</taxon>
        <taxon>ecological metagenomes</taxon>
    </lineage>
</organism>
<proteinExistence type="inferred from homology"/>
<dbReference type="PANTHER" id="PTHR22888">
    <property type="entry name" value="CYTOCHROME C OXIDASE, SUBUNIT II"/>
    <property type="match status" value="1"/>
</dbReference>
<keyword evidence="8" id="KW-0249">Electron transport</keyword>
<comment type="subcellular location">
    <subcellularLocation>
        <location evidence="1">Membrane</location>
        <topology evidence="1">Multi-pass membrane protein</topology>
    </subcellularLocation>
</comment>
<dbReference type="PROSITE" id="PS00078">
    <property type="entry name" value="COX2"/>
    <property type="match status" value="1"/>
</dbReference>
<gene>
    <name evidence="14" type="ORF">METZ01_LOCUS102979</name>
</gene>
<evidence type="ECO:0000256" key="2">
    <source>
        <dbReference type="ARBA" id="ARBA00007866"/>
    </source>
</evidence>
<evidence type="ECO:0000313" key="14">
    <source>
        <dbReference type="EMBL" id="SVA50125.1"/>
    </source>
</evidence>
<evidence type="ECO:0000259" key="13">
    <source>
        <dbReference type="PROSITE" id="PS50857"/>
    </source>
</evidence>
<keyword evidence="7" id="KW-1278">Translocase</keyword>
<keyword evidence="11 12" id="KW-0472">Membrane</keyword>
<keyword evidence="10" id="KW-0186">Copper</keyword>
<dbReference type="GO" id="GO:0016020">
    <property type="term" value="C:membrane"/>
    <property type="evidence" value="ECO:0007669"/>
    <property type="project" value="UniProtKB-SubCell"/>
</dbReference>
<dbReference type="EC" id="7.1.1.9" evidence="3"/>
<dbReference type="CDD" id="cd13919">
    <property type="entry name" value="CuRO_HCO_II_like_5"/>
    <property type="match status" value="1"/>
</dbReference>
<evidence type="ECO:0000256" key="7">
    <source>
        <dbReference type="ARBA" id="ARBA00022967"/>
    </source>
</evidence>
<evidence type="ECO:0000256" key="9">
    <source>
        <dbReference type="ARBA" id="ARBA00022989"/>
    </source>
</evidence>
<dbReference type="InterPro" id="IPR001505">
    <property type="entry name" value="Copper_CuA"/>
</dbReference>
<dbReference type="GO" id="GO:0042773">
    <property type="term" value="P:ATP synthesis coupled electron transport"/>
    <property type="evidence" value="ECO:0007669"/>
    <property type="project" value="TreeGrafter"/>
</dbReference>
<evidence type="ECO:0000256" key="5">
    <source>
        <dbReference type="ARBA" id="ARBA00022692"/>
    </source>
</evidence>
<dbReference type="PRINTS" id="PR01166">
    <property type="entry name" value="CYCOXIDASEII"/>
</dbReference>
<evidence type="ECO:0000256" key="8">
    <source>
        <dbReference type="ARBA" id="ARBA00022982"/>
    </source>
</evidence>
<accession>A0A381WCA2</accession>
<keyword evidence="4" id="KW-0813">Transport</keyword>
<evidence type="ECO:0000256" key="6">
    <source>
        <dbReference type="ARBA" id="ARBA00022723"/>
    </source>
</evidence>
<evidence type="ECO:0000256" key="4">
    <source>
        <dbReference type="ARBA" id="ARBA00022448"/>
    </source>
</evidence>
<sequence length="238" mass="27088">MWVAAALLVVVVGSVAFNFLTPWWFGEVASNWGSIDDTVLLTFWVCGVVFILIGLLLVFSVYKYRFRQGTRARYEPENTRLELWLTVGTTLGVVAMLGPGLFVWDEFIRVPPEASEMEVFGEQWRWRYRLPGTDGKLGTTDIGNISMRNPFGLNDDDPNGFDDVLIQSAEIHLPVNVPVKALLRSKDVIHDFFVPQFRVKMDLVPGMVTYFWFTPTKLGEFEILCAEYCGSSHYLMRG</sequence>
<evidence type="ECO:0000256" key="12">
    <source>
        <dbReference type="SAM" id="Phobius"/>
    </source>
</evidence>
<dbReference type="Gene3D" id="2.60.40.420">
    <property type="entry name" value="Cupredoxins - blue copper proteins"/>
    <property type="match status" value="1"/>
</dbReference>
<evidence type="ECO:0000256" key="1">
    <source>
        <dbReference type="ARBA" id="ARBA00004141"/>
    </source>
</evidence>
<dbReference type="AlphaFoldDB" id="A0A381WCA2"/>
<protein>
    <recommendedName>
        <fullName evidence="3">cytochrome-c oxidase</fullName>
        <ecNumber evidence="3">7.1.1.9</ecNumber>
    </recommendedName>
</protein>
<dbReference type="GO" id="GO:0004129">
    <property type="term" value="F:cytochrome-c oxidase activity"/>
    <property type="evidence" value="ECO:0007669"/>
    <property type="project" value="UniProtKB-EC"/>
</dbReference>
<keyword evidence="6" id="KW-0479">Metal-binding</keyword>
<keyword evidence="5 12" id="KW-0812">Transmembrane</keyword>
<evidence type="ECO:0000256" key="3">
    <source>
        <dbReference type="ARBA" id="ARBA00012949"/>
    </source>
</evidence>
<dbReference type="InterPro" id="IPR008972">
    <property type="entry name" value="Cupredoxin"/>
</dbReference>
<dbReference type="InterPro" id="IPR036257">
    <property type="entry name" value="Cyt_c_oxidase_su2_TM_sf"/>
</dbReference>
<dbReference type="SUPFAM" id="SSF49503">
    <property type="entry name" value="Cupredoxins"/>
    <property type="match status" value="1"/>
</dbReference>
<feature type="transmembrane region" description="Helical" evidence="12">
    <location>
        <begin position="40"/>
        <end position="62"/>
    </location>
</feature>
<feature type="transmembrane region" description="Helical" evidence="12">
    <location>
        <begin position="83"/>
        <end position="104"/>
    </location>
</feature>
<name>A0A381WCA2_9ZZZZ</name>
<evidence type="ECO:0000256" key="11">
    <source>
        <dbReference type="ARBA" id="ARBA00023136"/>
    </source>
</evidence>
<feature type="non-terminal residue" evidence="14">
    <location>
        <position position="238"/>
    </location>
</feature>
<dbReference type="InterPro" id="IPR045187">
    <property type="entry name" value="CcO_II"/>
</dbReference>
<comment type="similarity">
    <text evidence="2">Belongs to the cytochrome c oxidase subunit 2 family.</text>
</comment>
<keyword evidence="9 12" id="KW-1133">Transmembrane helix</keyword>
<feature type="domain" description="Cytochrome oxidase subunit II copper A binding" evidence="13">
    <location>
        <begin position="112"/>
        <end position="238"/>
    </location>
</feature>
<evidence type="ECO:0000256" key="10">
    <source>
        <dbReference type="ARBA" id="ARBA00023008"/>
    </source>
</evidence>
<dbReference type="SUPFAM" id="SSF81464">
    <property type="entry name" value="Cytochrome c oxidase subunit II-like, transmembrane region"/>
    <property type="match status" value="1"/>
</dbReference>
<dbReference type="PANTHER" id="PTHR22888:SF9">
    <property type="entry name" value="CYTOCHROME C OXIDASE SUBUNIT 2"/>
    <property type="match status" value="1"/>
</dbReference>
<reference evidence="14" key="1">
    <citation type="submission" date="2018-05" db="EMBL/GenBank/DDBJ databases">
        <authorList>
            <person name="Lanie J.A."/>
            <person name="Ng W.-L."/>
            <person name="Kazmierczak K.M."/>
            <person name="Andrzejewski T.M."/>
            <person name="Davidsen T.M."/>
            <person name="Wayne K.J."/>
            <person name="Tettelin H."/>
            <person name="Glass J.I."/>
            <person name="Rusch D."/>
            <person name="Podicherti R."/>
            <person name="Tsui H.-C.T."/>
            <person name="Winkler M.E."/>
        </authorList>
    </citation>
    <scope>NUCLEOTIDE SEQUENCE</scope>
</reference>
<dbReference type="Pfam" id="PF00116">
    <property type="entry name" value="COX2"/>
    <property type="match status" value="1"/>
</dbReference>
<dbReference type="PROSITE" id="PS50857">
    <property type="entry name" value="COX2_CUA"/>
    <property type="match status" value="1"/>
</dbReference>
<dbReference type="Gene3D" id="1.10.287.90">
    <property type="match status" value="1"/>
</dbReference>
<dbReference type="InterPro" id="IPR002429">
    <property type="entry name" value="CcO_II-like_C"/>
</dbReference>